<evidence type="ECO:0000313" key="9">
    <source>
        <dbReference type="EMBL" id="CUN51286.1"/>
    </source>
</evidence>
<dbReference type="GO" id="GO:0046872">
    <property type="term" value="F:metal ion binding"/>
    <property type="evidence" value="ECO:0007669"/>
    <property type="project" value="UniProtKB-KW"/>
</dbReference>
<dbReference type="InterPro" id="IPR046778">
    <property type="entry name" value="UPF0758_N"/>
</dbReference>
<keyword evidence="2" id="KW-0645">Protease</keyword>
<dbReference type="AlphaFoldDB" id="A0A173XJT2"/>
<comment type="similarity">
    <text evidence="1 7">Belongs to the UPF0758 family.</text>
</comment>
<dbReference type="InterPro" id="IPR025657">
    <property type="entry name" value="RadC_JAB"/>
</dbReference>
<feature type="domain" description="MPN" evidence="8">
    <location>
        <begin position="109"/>
        <end position="231"/>
    </location>
</feature>
<reference evidence="9 10" key="1">
    <citation type="submission" date="2015-09" db="EMBL/GenBank/DDBJ databases">
        <authorList>
            <consortium name="Pathogen Informatics"/>
        </authorList>
    </citation>
    <scope>NUCLEOTIDE SEQUENCE [LARGE SCALE GENOMIC DNA]</scope>
    <source>
        <strain evidence="9 10">2789STDY5608850</strain>
    </source>
</reference>
<dbReference type="Proteomes" id="UP000095651">
    <property type="component" value="Unassembled WGS sequence"/>
</dbReference>
<dbReference type="RefSeq" id="WP_055652808.1">
    <property type="nucleotide sequence ID" value="NZ_CABIXC010000001.1"/>
</dbReference>
<evidence type="ECO:0000256" key="5">
    <source>
        <dbReference type="ARBA" id="ARBA00022833"/>
    </source>
</evidence>
<dbReference type="InterPro" id="IPR020891">
    <property type="entry name" value="UPF0758_CS"/>
</dbReference>
<accession>A0A173XJT2</accession>
<proteinExistence type="inferred from homology"/>
<dbReference type="GO" id="GO:0006508">
    <property type="term" value="P:proteolysis"/>
    <property type="evidence" value="ECO:0007669"/>
    <property type="project" value="UniProtKB-KW"/>
</dbReference>
<dbReference type="NCBIfam" id="TIGR00608">
    <property type="entry name" value="radc"/>
    <property type="match status" value="1"/>
</dbReference>
<dbReference type="GO" id="GO:0008237">
    <property type="term" value="F:metallopeptidase activity"/>
    <property type="evidence" value="ECO:0007669"/>
    <property type="project" value="UniProtKB-KW"/>
</dbReference>
<protein>
    <submittedName>
        <fullName evidence="9">DNA repair protein RadC</fullName>
    </submittedName>
</protein>
<keyword evidence="3" id="KW-0479">Metal-binding</keyword>
<dbReference type="PANTHER" id="PTHR30471:SF3">
    <property type="entry name" value="UPF0758 PROTEIN YEES-RELATED"/>
    <property type="match status" value="1"/>
</dbReference>
<organism evidence="9 10">
    <name type="scientific">Hungatella hathewayi</name>
    <dbReference type="NCBI Taxonomy" id="154046"/>
    <lineage>
        <taxon>Bacteria</taxon>
        <taxon>Bacillati</taxon>
        <taxon>Bacillota</taxon>
        <taxon>Clostridia</taxon>
        <taxon>Lachnospirales</taxon>
        <taxon>Lachnospiraceae</taxon>
        <taxon>Hungatella</taxon>
    </lineage>
</organism>
<evidence type="ECO:0000256" key="6">
    <source>
        <dbReference type="ARBA" id="ARBA00023049"/>
    </source>
</evidence>
<dbReference type="PROSITE" id="PS01302">
    <property type="entry name" value="UPF0758"/>
    <property type="match status" value="1"/>
</dbReference>
<dbReference type="PANTHER" id="PTHR30471">
    <property type="entry name" value="DNA REPAIR PROTEIN RADC"/>
    <property type="match status" value="1"/>
</dbReference>
<dbReference type="InterPro" id="IPR001405">
    <property type="entry name" value="UPF0758"/>
</dbReference>
<dbReference type="NCBIfam" id="NF000642">
    <property type="entry name" value="PRK00024.1"/>
    <property type="match status" value="1"/>
</dbReference>
<dbReference type="CDD" id="cd08071">
    <property type="entry name" value="MPN_DUF2466"/>
    <property type="match status" value="1"/>
</dbReference>
<evidence type="ECO:0000259" key="8">
    <source>
        <dbReference type="PROSITE" id="PS50249"/>
    </source>
</evidence>
<keyword evidence="5" id="KW-0862">Zinc</keyword>
<keyword evidence="4" id="KW-0378">Hydrolase</keyword>
<name>A0A173XJT2_9FIRM</name>
<evidence type="ECO:0000256" key="3">
    <source>
        <dbReference type="ARBA" id="ARBA00022723"/>
    </source>
</evidence>
<dbReference type="InterPro" id="IPR037518">
    <property type="entry name" value="MPN"/>
</dbReference>
<dbReference type="EMBL" id="CYZE01000001">
    <property type="protein sequence ID" value="CUN51286.1"/>
    <property type="molecule type" value="Genomic_DNA"/>
</dbReference>
<dbReference type="PROSITE" id="PS50249">
    <property type="entry name" value="MPN"/>
    <property type="match status" value="1"/>
</dbReference>
<keyword evidence="6" id="KW-0482">Metalloprotease</keyword>
<evidence type="ECO:0000256" key="1">
    <source>
        <dbReference type="ARBA" id="ARBA00010243"/>
    </source>
</evidence>
<gene>
    <name evidence="9" type="ORF">ERS852407_00420</name>
</gene>
<evidence type="ECO:0000313" key="10">
    <source>
        <dbReference type="Proteomes" id="UP000095651"/>
    </source>
</evidence>
<dbReference type="Gene3D" id="3.40.140.10">
    <property type="entry name" value="Cytidine Deaminase, domain 2"/>
    <property type="match status" value="1"/>
</dbReference>
<evidence type="ECO:0000256" key="2">
    <source>
        <dbReference type="ARBA" id="ARBA00022670"/>
    </source>
</evidence>
<sequence length="231" mass="25824">MNRITMKDIPADDRPYEKCLRTGPEGLSDGELLSIIIRTGSREDSSLALAQKILALNYPSEGILGLLHLSLPELTQIKGIGRVKGAQLLCIGELSKRIWKKAVLEDVATFSNPEDIVNYYVEDMRHMEQEQIRIMLLNTKGVLIRDVLISQGTVNASVVSPREIFIEALKYHAVNLIVVHNHPSGDPSPSREDITLTRRIMEAGELIGIRMLDHIIIGDNSYTSFKERGII</sequence>
<evidence type="ECO:0000256" key="4">
    <source>
        <dbReference type="ARBA" id="ARBA00022801"/>
    </source>
</evidence>
<dbReference type="Pfam" id="PF04002">
    <property type="entry name" value="RadC"/>
    <property type="match status" value="1"/>
</dbReference>
<dbReference type="Pfam" id="PF20582">
    <property type="entry name" value="UPF0758_N"/>
    <property type="match status" value="1"/>
</dbReference>
<evidence type="ECO:0000256" key="7">
    <source>
        <dbReference type="RuleBase" id="RU003797"/>
    </source>
</evidence>